<evidence type="ECO:0000313" key="3">
    <source>
        <dbReference type="Proteomes" id="UP000463951"/>
    </source>
</evidence>
<name>A0A499UBE5_9ACTN</name>
<feature type="region of interest" description="Disordered" evidence="1">
    <location>
        <begin position="1"/>
        <end position="26"/>
    </location>
</feature>
<feature type="compositionally biased region" description="Polar residues" evidence="1">
    <location>
        <begin position="1"/>
        <end position="12"/>
    </location>
</feature>
<organism evidence="2 3">
    <name type="scientific">Streptomyces antimycoticus</name>
    <dbReference type="NCBI Taxonomy" id="68175"/>
    <lineage>
        <taxon>Bacteria</taxon>
        <taxon>Bacillati</taxon>
        <taxon>Actinomycetota</taxon>
        <taxon>Actinomycetes</taxon>
        <taxon>Kitasatosporales</taxon>
        <taxon>Streptomycetaceae</taxon>
        <taxon>Streptomyces</taxon>
        <taxon>Streptomyces violaceusniger group</taxon>
    </lineage>
</organism>
<proteinExistence type="predicted"/>
<protein>
    <submittedName>
        <fullName evidence="2">Uncharacterized protein</fullName>
    </submittedName>
</protein>
<dbReference type="EMBL" id="AP019620">
    <property type="protein sequence ID" value="BBJ38173.1"/>
    <property type="molecule type" value="Genomic_DNA"/>
</dbReference>
<dbReference type="Proteomes" id="UP000463951">
    <property type="component" value="Chromosome"/>
</dbReference>
<accession>A0A499UBE5</accession>
<evidence type="ECO:0000313" key="2">
    <source>
        <dbReference type="EMBL" id="BBJ38173.1"/>
    </source>
</evidence>
<gene>
    <name evidence="2" type="ORF">SSPO_008910</name>
</gene>
<sequence length="75" mass="8052">MATTPVTEQNEPSTPPGAPATERERKRLHTKLKLATQIGQGIDGYIIGGIGLAMGRSLTTSSCPPWNRGWSAPHR</sequence>
<reference evidence="2 3" key="1">
    <citation type="journal article" date="2020" name="Int. J. Syst. Evol. Microbiol.">
        <title>Reclassification of Streptomyces castelarensis and Streptomyces sporoclivatus as later heterotypic synonyms of Streptomyces antimycoticus.</title>
        <authorList>
            <person name="Komaki H."/>
            <person name="Tamura T."/>
        </authorList>
    </citation>
    <scope>NUCLEOTIDE SEQUENCE [LARGE SCALE GENOMIC DNA]</scope>
    <source>
        <strain evidence="2 3">NBRC 100767</strain>
    </source>
</reference>
<evidence type="ECO:0000256" key="1">
    <source>
        <dbReference type="SAM" id="MobiDB-lite"/>
    </source>
</evidence>
<dbReference type="AlphaFoldDB" id="A0A499UBE5"/>